<reference evidence="4" key="1">
    <citation type="submission" date="2025-08" db="UniProtKB">
        <authorList>
            <consortium name="RefSeq"/>
        </authorList>
    </citation>
    <scope>IDENTIFICATION</scope>
    <source>
        <strain evidence="4">14028-0561.14</strain>
        <tissue evidence="4">Whole fly</tissue>
    </source>
</reference>
<protein>
    <submittedName>
        <fullName evidence="4">Uncharacterized protein isoform X1</fullName>
    </submittedName>
</protein>
<sequence length="299" mass="34758">MYIKVISIGLFLSTCHLLVQSIPIKYHNTQPTQNDAVHGPAAGMVLFPKLSDGRIKKIHPIWRKGQGDDFVNQRSKGKAKLFGKQKSDTDETADSSTKMTEMTVSVPDLKTDRFGKLVFDTWGDTLGDPVEDTRFKEYHRGSPSVEFRAPMMTFSTYREEKVPQIITTATYFTDLPTVCARRSTIFNNPAVMQYLRPRVYSRRFNVRTVWMDLRKEIWDVGDSQQCHTAKMTDWNKYINCAIRRNMRMDYLVPKYPLHQQGYYFHLINPFVGDKERTHNSGEFSFPGFKPYSVNNRIRK</sequence>
<dbReference type="GeneID" id="108086023"/>
<feature type="region of interest" description="Disordered" evidence="1">
    <location>
        <begin position="77"/>
        <end position="99"/>
    </location>
</feature>
<feature type="chain" id="PRO_5028266202" evidence="2">
    <location>
        <begin position="22"/>
        <end position="299"/>
    </location>
</feature>
<evidence type="ECO:0000256" key="2">
    <source>
        <dbReference type="SAM" id="SignalP"/>
    </source>
</evidence>
<keyword evidence="2" id="KW-0732">Signal</keyword>
<evidence type="ECO:0000313" key="3">
    <source>
        <dbReference type="Proteomes" id="UP001652661"/>
    </source>
</evidence>
<dbReference type="AlphaFoldDB" id="A0A6P4JTJ3"/>
<feature type="signal peptide" evidence="2">
    <location>
        <begin position="1"/>
        <end position="21"/>
    </location>
</feature>
<dbReference type="Proteomes" id="UP001652661">
    <property type="component" value="Chromosome 3R"/>
</dbReference>
<gene>
    <name evidence="4" type="primary">LOC108086023</name>
</gene>
<accession>A0A6P4JTJ3</accession>
<keyword evidence="3" id="KW-1185">Reference proteome</keyword>
<evidence type="ECO:0000256" key="1">
    <source>
        <dbReference type="SAM" id="MobiDB-lite"/>
    </source>
</evidence>
<proteinExistence type="predicted"/>
<evidence type="ECO:0000313" key="4">
    <source>
        <dbReference type="RefSeq" id="XP_017038323.1"/>
    </source>
</evidence>
<dbReference type="RefSeq" id="XP_017038323.1">
    <property type="nucleotide sequence ID" value="XM_017182834.3"/>
</dbReference>
<name>A0A6P4JTJ3_DROKI</name>
<dbReference type="OrthoDB" id="7882950at2759"/>
<organism evidence="3 4">
    <name type="scientific">Drosophila kikkawai</name>
    <name type="common">Fruit fly</name>
    <dbReference type="NCBI Taxonomy" id="30033"/>
    <lineage>
        <taxon>Eukaryota</taxon>
        <taxon>Metazoa</taxon>
        <taxon>Ecdysozoa</taxon>
        <taxon>Arthropoda</taxon>
        <taxon>Hexapoda</taxon>
        <taxon>Insecta</taxon>
        <taxon>Pterygota</taxon>
        <taxon>Neoptera</taxon>
        <taxon>Endopterygota</taxon>
        <taxon>Diptera</taxon>
        <taxon>Brachycera</taxon>
        <taxon>Muscomorpha</taxon>
        <taxon>Ephydroidea</taxon>
        <taxon>Drosophilidae</taxon>
        <taxon>Drosophila</taxon>
        <taxon>Sophophora</taxon>
    </lineage>
</organism>